<dbReference type="KEGG" id="sphi:TS85_17315"/>
<dbReference type="AlphaFoldDB" id="A0A7U4JAE1"/>
<name>A0A7U4JAE1_9SPHN</name>
<dbReference type="OrthoDB" id="9927369at2"/>
<dbReference type="RefSeq" id="WP_044333868.1">
    <property type="nucleotide sequence ID" value="NZ_CP010836.1"/>
</dbReference>
<keyword evidence="2" id="KW-1185">Reference proteome</keyword>
<dbReference type="EMBL" id="CP010836">
    <property type="protein sequence ID" value="AJP73171.1"/>
    <property type="molecule type" value="Genomic_DNA"/>
</dbReference>
<organism evidence="1 2">
    <name type="scientific">Sphingomonas hengshuiensis</name>
    <dbReference type="NCBI Taxonomy" id="1609977"/>
    <lineage>
        <taxon>Bacteria</taxon>
        <taxon>Pseudomonadati</taxon>
        <taxon>Pseudomonadota</taxon>
        <taxon>Alphaproteobacteria</taxon>
        <taxon>Sphingomonadales</taxon>
        <taxon>Sphingomonadaceae</taxon>
        <taxon>Sphingomonas</taxon>
    </lineage>
</organism>
<reference evidence="1 2" key="2">
    <citation type="submission" date="2015-02" db="EMBL/GenBank/DDBJ databases">
        <title>The complete genome of Sphingomonas hengshuiensis sp. WHSC-8 isolated from soil of Hengshui Lake.</title>
        <authorList>
            <person name="Wei S."/>
            <person name="Guo J."/>
            <person name="Su C."/>
            <person name="Wu R."/>
            <person name="Zhang Z."/>
            <person name="Liang K."/>
            <person name="Li H."/>
            <person name="Wang T."/>
            <person name="Liu H."/>
            <person name="Zhang C."/>
            <person name="Li Z."/>
            <person name="Wang Q."/>
            <person name="Meng J."/>
        </authorList>
    </citation>
    <scope>NUCLEOTIDE SEQUENCE [LARGE SCALE GENOMIC DNA]</scope>
    <source>
        <strain evidence="1 2">WHSC-8</strain>
    </source>
</reference>
<gene>
    <name evidence="1" type="ORF">TS85_17315</name>
</gene>
<reference evidence="1 2" key="1">
    <citation type="journal article" date="2015" name="Int. J. Syst. Evol. Microbiol.">
        <title>Sphingomonas hengshuiensis sp. nov., isolated from lake wetland.</title>
        <authorList>
            <person name="Wei S."/>
            <person name="Wang T."/>
            <person name="Liu H."/>
            <person name="Zhang C."/>
            <person name="Guo J."/>
            <person name="Wang Q."/>
            <person name="Liang K."/>
            <person name="Zhang Z."/>
        </authorList>
    </citation>
    <scope>NUCLEOTIDE SEQUENCE [LARGE SCALE GENOMIC DNA]</scope>
    <source>
        <strain evidence="1 2">WHSC-8</strain>
    </source>
</reference>
<protein>
    <submittedName>
        <fullName evidence="1">Uncharacterized protein</fullName>
    </submittedName>
</protein>
<evidence type="ECO:0000313" key="2">
    <source>
        <dbReference type="Proteomes" id="UP000032300"/>
    </source>
</evidence>
<sequence>MSAKGFKRHTLDPVQGGTILRGLGYALKHGDPVEASATRDRKGRWRRVHARWQDGWRCTLVLHTDGTVSFSMTLKIRTTDTTVAAA</sequence>
<evidence type="ECO:0000313" key="1">
    <source>
        <dbReference type="EMBL" id="AJP73171.1"/>
    </source>
</evidence>
<accession>A0A7U4JAE1</accession>
<dbReference type="Proteomes" id="UP000032300">
    <property type="component" value="Chromosome"/>
</dbReference>
<proteinExistence type="predicted"/>